<dbReference type="SUPFAM" id="SSF46785">
    <property type="entry name" value="Winged helix' DNA-binding domain"/>
    <property type="match status" value="1"/>
</dbReference>
<dbReference type="AlphaFoldDB" id="A0A3E2WZ87"/>
<accession>A0A3E2WZ87</accession>
<protein>
    <submittedName>
        <fullName evidence="1">ArsR family transcriptional regulator</fullName>
    </submittedName>
</protein>
<organism evidence="1 2">
    <name type="scientific">Hungatella hathewayi</name>
    <dbReference type="NCBI Taxonomy" id="154046"/>
    <lineage>
        <taxon>Bacteria</taxon>
        <taxon>Bacillati</taxon>
        <taxon>Bacillota</taxon>
        <taxon>Clostridia</taxon>
        <taxon>Lachnospirales</taxon>
        <taxon>Lachnospiraceae</taxon>
        <taxon>Hungatella</taxon>
    </lineage>
</organism>
<comment type="caution">
    <text evidence="1">The sequence shown here is derived from an EMBL/GenBank/DDBJ whole genome shotgun (WGS) entry which is preliminary data.</text>
</comment>
<evidence type="ECO:0000313" key="2">
    <source>
        <dbReference type="Proteomes" id="UP000261111"/>
    </source>
</evidence>
<sequence>MWIRVEKYLAIDWPSVSHHLQILKDAGTVNMRGVFYVYGY</sequence>
<proteinExistence type="predicted"/>
<name>A0A3E2WZ87_9FIRM</name>
<dbReference type="InterPro" id="IPR036390">
    <property type="entry name" value="WH_DNA-bd_sf"/>
</dbReference>
<reference evidence="1 2" key="1">
    <citation type="submission" date="2018-08" db="EMBL/GenBank/DDBJ databases">
        <title>A genome reference for cultivated species of the human gut microbiota.</title>
        <authorList>
            <person name="Zou Y."/>
            <person name="Xue W."/>
            <person name="Luo G."/>
        </authorList>
    </citation>
    <scope>NUCLEOTIDE SEQUENCE [LARGE SCALE GENOMIC DNA]</scope>
    <source>
        <strain evidence="1 2">AF19-21</strain>
    </source>
</reference>
<dbReference type="EMBL" id="QVIA01000005">
    <property type="protein sequence ID" value="RGC33796.1"/>
    <property type="molecule type" value="Genomic_DNA"/>
</dbReference>
<dbReference type="Proteomes" id="UP000261111">
    <property type="component" value="Unassembled WGS sequence"/>
</dbReference>
<gene>
    <name evidence="1" type="ORF">DWX41_05375</name>
</gene>
<evidence type="ECO:0000313" key="1">
    <source>
        <dbReference type="EMBL" id="RGC33796.1"/>
    </source>
</evidence>